<evidence type="ECO:0000313" key="3">
    <source>
        <dbReference type="EMBL" id="WEY84584.1"/>
    </source>
</evidence>
<dbReference type="InterPro" id="IPR036513">
    <property type="entry name" value="STAS_dom_sf"/>
</dbReference>
<dbReference type="AlphaFoldDB" id="A0AAX3RQX8"/>
<evidence type="ECO:0000256" key="1">
    <source>
        <dbReference type="ARBA" id="ARBA00022553"/>
    </source>
</evidence>
<evidence type="ECO:0000259" key="2">
    <source>
        <dbReference type="PROSITE" id="PS50801"/>
    </source>
</evidence>
<name>A0AAX3RQX8_BACIU</name>
<proteinExistence type="predicted"/>
<dbReference type="Pfam" id="PF01740">
    <property type="entry name" value="STAS"/>
    <property type="match status" value="1"/>
</dbReference>
<dbReference type="Gene3D" id="3.30.750.24">
    <property type="entry name" value="STAS domain"/>
    <property type="match status" value="1"/>
</dbReference>
<keyword evidence="1" id="KW-0597">Phosphoprotein</keyword>
<dbReference type="EMBL" id="CP120576">
    <property type="protein sequence ID" value="WEY84584.1"/>
    <property type="molecule type" value="Genomic_DNA"/>
</dbReference>
<dbReference type="Proteomes" id="UP001214898">
    <property type="component" value="Chromosome"/>
</dbReference>
<gene>
    <name evidence="3" type="ORF">P5633_20410</name>
</gene>
<dbReference type="InterPro" id="IPR051932">
    <property type="entry name" value="Bact_StressResp_Reg"/>
</dbReference>
<dbReference type="SUPFAM" id="SSF52091">
    <property type="entry name" value="SpoIIaa-like"/>
    <property type="match status" value="1"/>
</dbReference>
<feature type="domain" description="STAS" evidence="2">
    <location>
        <begin position="171"/>
        <end position="282"/>
    </location>
</feature>
<dbReference type="CDD" id="cd07041">
    <property type="entry name" value="STAS_RsbR_RsbS_like"/>
    <property type="match status" value="1"/>
</dbReference>
<accession>A0AAX3RQX8</accession>
<protein>
    <submittedName>
        <fullName evidence="3">STAS domain-containing protein</fullName>
    </submittedName>
</protein>
<dbReference type="PROSITE" id="PS50801">
    <property type="entry name" value="STAS"/>
    <property type="match status" value="1"/>
</dbReference>
<dbReference type="PANTHER" id="PTHR33745">
    <property type="entry name" value="RSBT ANTAGONIST PROTEIN RSBS-RELATED"/>
    <property type="match status" value="1"/>
</dbReference>
<dbReference type="PANTHER" id="PTHR33745:SF3">
    <property type="entry name" value="RSBT CO-ANTAGONIST PROTEIN RSBRC"/>
    <property type="match status" value="1"/>
</dbReference>
<evidence type="ECO:0000313" key="4">
    <source>
        <dbReference type="Proteomes" id="UP001214898"/>
    </source>
</evidence>
<sequence>MVRCNIKAYLLCYRYIIDNTADITEKWFSLRCQLKGELYSASHLSEETKTLLTEQHTFTNITIASAFLEDETDFQENMAKWAQTVAKNRVEQDVQVHEVVEAISNSRISFWDAVATFIKENQEIVTNEDADRWNRIVNQSFDKLIIEFSEQYQKSMLMRLTSQQELISELGCPIISIADGIGILPLIGSIDTKRAQVILETVPVRCVERKITSLVVDLSGVPIVDTMVAQQLYNLSKTLFLLGVKAVFSGIRPDVAQTSIQLGLDFSEYETYGTLKQALENMGVRCIVEELEENK</sequence>
<dbReference type="InterPro" id="IPR002645">
    <property type="entry name" value="STAS_dom"/>
</dbReference>
<organism evidence="3 4">
    <name type="scientific">Bacillus subtilis</name>
    <dbReference type="NCBI Taxonomy" id="1423"/>
    <lineage>
        <taxon>Bacteria</taxon>
        <taxon>Bacillati</taxon>
        <taxon>Bacillota</taxon>
        <taxon>Bacilli</taxon>
        <taxon>Bacillales</taxon>
        <taxon>Bacillaceae</taxon>
        <taxon>Bacillus</taxon>
    </lineage>
</organism>
<reference evidence="3" key="1">
    <citation type="submission" date="2025-02" db="EMBL/GenBank/DDBJ databases">
        <title>Complete genome sequences of 52 Bacillus and Priestia strains isolated from West-African fermentations and 26 reference strains from the DSMZ collection.</title>
        <authorList>
            <person name="Wiedenbein E.S."/>
            <person name="Canoy T.S."/>
            <person name="Hui Y."/>
            <person name="Parkouda C."/>
            <person name="Dawende C."/>
            <person name="Ametefe E."/>
            <person name="Jespersen L."/>
            <person name="Nielsen D.S."/>
        </authorList>
    </citation>
    <scope>NUCLEOTIDE SEQUENCE</scope>
    <source>
        <strain evidence="3">PRO56</strain>
    </source>
</reference>